<comment type="caution">
    <text evidence="1">The sequence shown here is derived from an EMBL/GenBank/DDBJ whole genome shotgun (WGS) entry which is preliminary data.</text>
</comment>
<organism evidence="1">
    <name type="scientific">mine drainage metagenome</name>
    <dbReference type="NCBI Taxonomy" id="410659"/>
    <lineage>
        <taxon>unclassified sequences</taxon>
        <taxon>metagenomes</taxon>
        <taxon>ecological metagenomes</taxon>
    </lineage>
</organism>
<protein>
    <submittedName>
        <fullName evidence="1">Tetratricopeptide repeat protein</fullName>
    </submittedName>
</protein>
<name>A0A1J5R126_9ZZZZ</name>
<dbReference type="AlphaFoldDB" id="A0A1J5R126"/>
<evidence type="ECO:0000313" key="1">
    <source>
        <dbReference type="EMBL" id="OIQ89654.1"/>
    </source>
</evidence>
<gene>
    <name evidence="1" type="ORF">GALL_284580</name>
</gene>
<dbReference type="InterPro" id="IPR011990">
    <property type="entry name" value="TPR-like_helical_dom_sf"/>
</dbReference>
<dbReference type="EMBL" id="MLJW01000321">
    <property type="protein sequence ID" value="OIQ89654.1"/>
    <property type="molecule type" value="Genomic_DNA"/>
</dbReference>
<accession>A0A1J5R126</accession>
<dbReference type="Gene3D" id="1.25.40.10">
    <property type="entry name" value="Tetratricopeptide repeat domain"/>
    <property type="match status" value="1"/>
</dbReference>
<reference evidence="1" key="1">
    <citation type="submission" date="2016-10" db="EMBL/GenBank/DDBJ databases">
        <title>Sequence of Gallionella enrichment culture.</title>
        <authorList>
            <person name="Poehlein A."/>
            <person name="Muehling M."/>
            <person name="Daniel R."/>
        </authorList>
    </citation>
    <scope>NUCLEOTIDE SEQUENCE</scope>
</reference>
<sequence>MYAIHDPGEVQKAHVSANWAFLQECVWNYATLACELRYATLSTLLALGFFEKARDIQCPPSDDQIRTDHTQASIGCAIAAATVALASQYDKQLDLSPLERIASLAPVGSQPRFEASIELVVQCAKHTNDLLNARRWRINARKSLDEIRGERLNTFEMALLESRFYRSAAFVPFMEGDRDGVVREMELCEYHARLALGKTFDERILERENLVPMLQSRAKEARWLGDLALAKTRLQLAVNADPRDSIRWAELGEIELDTGNPEAAHSCYLIAATHSPPGSCLAWHMAGEAAYLCGDLELACAHYYEALKIDPMCTSAAQRLRQFAPKSPRTQSFLPLAQALEARQQQTSETD</sequence>
<dbReference type="InterPro" id="IPR019734">
    <property type="entry name" value="TPR_rpt"/>
</dbReference>
<proteinExistence type="predicted"/>
<dbReference type="SMART" id="SM00028">
    <property type="entry name" value="TPR"/>
    <property type="match status" value="2"/>
</dbReference>
<dbReference type="SUPFAM" id="SSF48452">
    <property type="entry name" value="TPR-like"/>
    <property type="match status" value="1"/>
</dbReference>